<evidence type="ECO:0000256" key="6">
    <source>
        <dbReference type="ARBA" id="ARBA00022840"/>
    </source>
</evidence>
<dbReference type="Proteomes" id="UP000035034">
    <property type="component" value="Unassembled WGS sequence"/>
</dbReference>
<evidence type="ECO:0000259" key="8">
    <source>
        <dbReference type="PROSITE" id="PS50011"/>
    </source>
</evidence>
<keyword evidence="4 7" id="KW-0547">Nucleotide-binding</keyword>
<evidence type="ECO:0000256" key="1">
    <source>
        <dbReference type="ARBA" id="ARBA00012513"/>
    </source>
</evidence>
<evidence type="ECO:0000256" key="7">
    <source>
        <dbReference type="PROSITE-ProRule" id="PRU10141"/>
    </source>
</evidence>
<comment type="caution">
    <text evidence="9">The sequence shown here is derived from an EMBL/GenBank/DDBJ whole genome shotgun (WGS) entry which is preliminary data.</text>
</comment>
<accession>H0R0V0</accession>
<feature type="domain" description="Protein kinase" evidence="8">
    <location>
        <begin position="11"/>
        <end position="273"/>
    </location>
</feature>
<dbReference type="PROSITE" id="PS00107">
    <property type="entry name" value="PROTEIN_KINASE_ATP"/>
    <property type="match status" value="1"/>
</dbReference>
<dbReference type="CDD" id="cd14014">
    <property type="entry name" value="STKc_PknB_like"/>
    <property type="match status" value="1"/>
</dbReference>
<keyword evidence="6 7" id="KW-0067">ATP-binding</keyword>
<dbReference type="Pfam" id="PF00069">
    <property type="entry name" value="Pkinase"/>
    <property type="match status" value="1"/>
</dbReference>
<dbReference type="PROSITE" id="PS00108">
    <property type="entry name" value="PROTEIN_KINASE_ST"/>
    <property type="match status" value="1"/>
</dbReference>
<evidence type="ECO:0000256" key="5">
    <source>
        <dbReference type="ARBA" id="ARBA00022777"/>
    </source>
</evidence>
<dbReference type="GO" id="GO:0004674">
    <property type="term" value="F:protein serine/threonine kinase activity"/>
    <property type="evidence" value="ECO:0007669"/>
    <property type="project" value="UniProtKB-KW"/>
</dbReference>
<feature type="binding site" evidence="7">
    <location>
        <position position="39"/>
    </location>
    <ligand>
        <name>ATP</name>
        <dbReference type="ChEBI" id="CHEBI:30616"/>
    </ligand>
</feature>
<dbReference type="EMBL" id="BAEH01000062">
    <property type="protein sequence ID" value="GAB18701.1"/>
    <property type="molecule type" value="Genomic_DNA"/>
</dbReference>
<dbReference type="RefSeq" id="WP_007318037.1">
    <property type="nucleotide sequence ID" value="NZ_BAEH01000062.1"/>
</dbReference>
<keyword evidence="2 9" id="KW-0723">Serine/threonine-protein kinase</keyword>
<dbReference type="EC" id="2.7.11.1" evidence="1"/>
<dbReference type="InterPro" id="IPR000719">
    <property type="entry name" value="Prot_kinase_dom"/>
</dbReference>
<sequence>MLRRGDRVADYTISDYLGSGGSSDVFRVLDADGNVAALKMLRPDAARRPDIRERFDNEYRLASLLNHPHIVATYDHGETPDRRPWMLMQYVDGNSSAAMVPTRSSEPDVAFVTQLAVQIADALDYTHSRLVLHGDVKPGNILVSRAPGWAGLTDFGIAQQLDGVPPESNGWVRGSISYTAPELLQAQRLSPATDQYALACTVFELLTGTPPFVGNTTLAIIHAHIHAPYPRLDRRRRWIPSPLNAVFAKALAKTPDKRYPTCAEFARVVAAILRGIEPPIR</sequence>
<dbReference type="SMART" id="SM00220">
    <property type="entry name" value="S_TKc"/>
    <property type="match status" value="1"/>
</dbReference>
<dbReference type="PROSITE" id="PS50011">
    <property type="entry name" value="PROTEIN_KINASE_DOM"/>
    <property type="match status" value="1"/>
</dbReference>
<dbReference type="InterPro" id="IPR008271">
    <property type="entry name" value="Ser/Thr_kinase_AS"/>
</dbReference>
<organism evidence="9 10">
    <name type="scientific">Gordonia effusa NBRC 100432</name>
    <dbReference type="NCBI Taxonomy" id="1077974"/>
    <lineage>
        <taxon>Bacteria</taxon>
        <taxon>Bacillati</taxon>
        <taxon>Actinomycetota</taxon>
        <taxon>Actinomycetes</taxon>
        <taxon>Mycobacteriales</taxon>
        <taxon>Gordoniaceae</taxon>
        <taxon>Gordonia</taxon>
    </lineage>
</organism>
<keyword evidence="3" id="KW-0808">Transferase</keyword>
<reference evidence="9 10" key="1">
    <citation type="submission" date="2011-12" db="EMBL/GenBank/DDBJ databases">
        <title>Whole genome shotgun sequence of Gordonia effusa NBRC 100432.</title>
        <authorList>
            <person name="Yoshida I."/>
            <person name="Takarada H."/>
            <person name="Hosoyama A."/>
            <person name="Tsuchikane K."/>
            <person name="Katsumata H."/>
            <person name="Yamazaki S."/>
            <person name="Fujita N."/>
        </authorList>
    </citation>
    <scope>NUCLEOTIDE SEQUENCE [LARGE SCALE GENOMIC DNA]</scope>
    <source>
        <strain evidence="9 10">NBRC 100432</strain>
    </source>
</reference>
<dbReference type="SUPFAM" id="SSF56112">
    <property type="entry name" value="Protein kinase-like (PK-like)"/>
    <property type="match status" value="1"/>
</dbReference>
<dbReference type="PANTHER" id="PTHR43289:SF6">
    <property type="entry name" value="SERINE_THREONINE-PROTEIN KINASE NEKL-3"/>
    <property type="match status" value="1"/>
</dbReference>
<dbReference type="InterPro" id="IPR011009">
    <property type="entry name" value="Kinase-like_dom_sf"/>
</dbReference>
<dbReference type="STRING" id="1077974.GOEFS_062_00100"/>
<keyword evidence="10" id="KW-1185">Reference proteome</keyword>
<evidence type="ECO:0000313" key="9">
    <source>
        <dbReference type="EMBL" id="GAB18701.1"/>
    </source>
</evidence>
<evidence type="ECO:0000256" key="2">
    <source>
        <dbReference type="ARBA" id="ARBA00022527"/>
    </source>
</evidence>
<name>H0R0V0_9ACTN</name>
<evidence type="ECO:0000256" key="4">
    <source>
        <dbReference type="ARBA" id="ARBA00022741"/>
    </source>
</evidence>
<evidence type="ECO:0000256" key="3">
    <source>
        <dbReference type="ARBA" id="ARBA00022679"/>
    </source>
</evidence>
<dbReference type="GO" id="GO:0005524">
    <property type="term" value="F:ATP binding"/>
    <property type="evidence" value="ECO:0007669"/>
    <property type="project" value="UniProtKB-UniRule"/>
</dbReference>
<gene>
    <name evidence="9" type="ORF">GOEFS_062_00100</name>
</gene>
<dbReference type="Gene3D" id="1.10.510.10">
    <property type="entry name" value="Transferase(Phosphotransferase) domain 1"/>
    <property type="match status" value="1"/>
</dbReference>
<proteinExistence type="predicted"/>
<evidence type="ECO:0000313" key="10">
    <source>
        <dbReference type="Proteomes" id="UP000035034"/>
    </source>
</evidence>
<dbReference type="Gene3D" id="3.30.200.20">
    <property type="entry name" value="Phosphorylase Kinase, domain 1"/>
    <property type="match status" value="1"/>
</dbReference>
<dbReference type="InterPro" id="IPR017441">
    <property type="entry name" value="Protein_kinase_ATP_BS"/>
</dbReference>
<dbReference type="PANTHER" id="PTHR43289">
    <property type="entry name" value="MITOGEN-ACTIVATED PROTEIN KINASE KINASE KINASE 20-RELATED"/>
    <property type="match status" value="1"/>
</dbReference>
<keyword evidence="5 9" id="KW-0418">Kinase</keyword>
<protein>
    <recommendedName>
        <fullName evidence="1">non-specific serine/threonine protein kinase</fullName>
        <ecNumber evidence="1">2.7.11.1</ecNumber>
    </recommendedName>
</protein>
<dbReference type="AlphaFoldDB" id="H0R0V0"/>
<dbReference type="OrthoDB" id="5622056at2"/>
<dbReference type="eggNOG" id="COG0515">
    <property type="taxonomic scope" value="Bacteria"/>
</dbReference>